<dbReference type="EMBL" id="CP033920">
    <property type="protein sequence ID" value="AZA47313.1"/>
    <property type="molecule type" value="Genomic_DNA"/>
</dbReference>
<sequence length="60" mass="7159">MNERSAKISLFFLIFQKKIFNIKKACNDKCFKAMLRILQMKGIGIIFQKNYLRIEKSDEI</sequence>
<keyword evidence="2" id="KW-1185">Reference proteome</keyword>
<reference evidence="2" key="1">
    <citation type="submission" date="2018-11" db="EMBL/GenBank/DDBJ databases">
        <title>Proposal to divide the Flavobacteriaceae and reorganize its genera based on Amino Acid Identity values calculated from whole genome sequences.</title>
        <authorList>
            <person name="Nicholson A.C."/>
            <person name="Gulvik C.A."/>
            <person name="Whitney A.M."/>
            <person name="Humrighouse B.W."/>
            <person name="Bell M."/>
            <person name="Holmes B."/>
            <person name="Steigerwalt A.G."/>
            <person name="Villarma A."/>
            <person name="Sheth M."/>
            <person name="Batra D."/>
            <person name="Pryor J."/>
            <person name="Bernardet J.-F."/>
            <person name="Hugo C."/>
            <person name="Kampfer P."/>
            <person name="Newman J."/>
            <person name="McQuiston J.R."/>
        </authorList>
    </citation>
    <scope>NUCLEOTIDE SEQUENCE [LARGE SCALE GENOMIC DNA]</scope>
    <source>
        <strain evidence="2">G0188</strain>
    </source>
</reference>
<name>A0A3G6M218_CHRCU</name>
<dbReference type="Proteomes" id="UP000273270">
    <property type="component" value="Chromosome"/>
</dbReference>
<gene>
    <name evidence="1" type="ORF">EG346_03530</name>
</gene>
<dbReference type="AlphaFoldDB" id="A0A3G6M218"/>
<proteinExistence type="predicted"/>
<evidence type="ECO:0000313" key="1">
    <source>
        <dbReference type="EMBL" id="AZA47313.1"/>
    </source>
</evidence>
<protein>
    <submittedName>
        <fullName evidence="1">Uncharacterized protein</fullName>
    </submittedName>
</protein>
<organism evidence="1 2">
    <name type="scientific">Chryseobacterium carnipullorum</name>
    <dbReference type="NCBI Taxonomy" id="1124835"/>
    <lineage>
        <taxon>Bacteria</taxon>
        <taxon>Pseudomonadati</taxon>
        <taxon>Bacteroidota</taxon>
        <taxon>Flavobacteriia</taxon>
        <taxon>Flavobacteriales</taxon>
        <taxon>Weeksellaceae</taxon>
        <taxon>Chryseobacterium group</taxon>
        <taxon>Chryseobacterium</taxon>
    </lineage>
</organism>
<evidence type="ECO:0000313" key="2">
    <source>
        <dbReference type="Proteomes" id="UP000273270"/>
    </source>
</evidence>
<accession>A0A3G6M218</accession>
<dbReference type="KEGG" id="ccau:EG346_03530"/>